<evidence type="ECO:0000256" key="4">
    <source>
        <dbReference type="ARBA" id="ARBA00022679"/>
    </source>
</evidence>
<evidence type="ECO:0000256" key="7">
    <source>
        <dbReference type="ARBA" id="ARBA00022824"/>
    </source>
</evidence>
<keyword evidence="4 15" id="KW-0808">Transferase</keyword>
<keyword evidence="5" id="KW-0812">Transmembrane</keyword>
<organism evidence="15 16">
    <name type="scientific">Liquorilactobacillus satsumensis DSM 16230 = JCM 12392</name>
    <dbReference type="NCBI Taxonomy" id="1423801"/>
    <lineage>
        <taxon>Bacteria</taxon>
        <taxon>Bacillati</taxon>
        <taxon>Bacillota</taxon>
        <taxon>Bacilli</taxon>
        <taxon>Lactobacillales</taxon>
        <taxon>Lactobacillaceae</taxon>
        <taxon>Liquorilactobacillus</taxon>
    </lineage>
</organism>
<reference evidence="15 16" key="1">
    <citation type="journal article" date="2015" name="Genome Announc.">
        <title>Expanding the biotechnology potential of lactobacilli through comparative genomics of 213 strains and associated genera.</title>
        <authorList>
            <person name="Sun Z."/>
            <person name="Harris H.M."/>
            <person name="McCann A."/>
            <person name="Guo C."/>
            <person name="Argimon S."/>
            <person name="Zhang W."/>
            <person name="Yang X."/>
            <person name="Jeffery I.B."/>
            <person name="Cooney J.C."/>
            <person name="Kagawa T.F."/>
            <person name="Liu W."/>
            <person name="Song Y."/>
            <person name="Salvetti E."/>
            <person name="Wrobel A."/>
            <person name="Rasinkangas P."/>
            <person name="Parkhill J."/>
            <person name="Rea M.C."/>
            <person name="O'Sullivan O."/>
            <person name="Ritari J."/>
            <person name="Douillard F.P."/>
            <person name="Paul Ross R."/>
            <person name="Yang R."/>
            <person name="Briner A.E."/>
            <person name="Felis G.E."/>
            <person name="de Vos W.M."/>
            <person name="Barrangou R."/>
            <person name="Klaenhammer T.R."/>
            <person name="Caufield P.W."/>
            <person name="Cui Y."/>
            <person name="Zhang H."/>
            <person name="O'Toole P.W."/>
        </authorList>
    </citation>
    <scope>NUCLEOTIDE SEQUENCE [LARGE SCALE GENOMIC DNA]</scope>
    <source>
        <strain evidence="15 16">DSM 16230</strain>
    </source>
</reference>
<gene>
    <name evidence="15" type="ORF">FD50_GL000787</name>
</gene>
<dbReference type="STRING" id="1423801.FD50_GL000787"/>
<evidence type="ECO:0000256" key="13">
    <source>
        <dbReference type="ARBA" id="ARBA00023180"/>
    </source>
</evidence>
<dbReference type="PANTHER" id="PTHR46025">
    <property type="entry name" value="XYLOSYLTRANSFERASE OXT"/>
    <property type="match status" value="1"/>
</dbReference>
<proteinExistence type="predicted"/>
<dbReference type="GO" id="GO:0050650">
    <property type="term" value="P:chondroitin sulfate proteoglycan biosynthetic process"/>
    <property type="evidence" value="ECO:0007669"/>
    <property type="project" value="TreeGrafter"/>
</dbReference>
<name>A0A0R1UYU1_9LACO</name>
<dbReference type="GO" id="GO:0030158">
    <property type="term" value="F:protein xylosyltransferase activity"/>
    <property type="evidence" value="ECO:0007669"/>
    <property type="project" value="InterPro"/>
</dbReference>
<sequence length="289" mass="33970">MASGNIPQLKILLSVLDDPRNDLYLHLDLKATGFVEKELAACCSFATLYFQPREKITWGASSQAMMEMKLLKAATPRQYSYYHLLSGLDLPLKDQDYLHAFFAKNAGQEFVECSDYQRDHDKTRYYLRFQQYHLLQQFIGKKKNLLKYLDFGSCFLQKTLGINRTKKSKMTFKSGANWFSISNDFAQYLMTQFEPIMHFLKFTYCADEVFLATWLYNSKFSKNIYPAQGIYQANLRIYRWENHNPSYVTLKEAQDYVASPFLFARKFDLSKNEDAITYLRTHLSTRNKL</sequence>
<evidence type="ECO:0000313" key="16">
    <source>
        <dbReference type="Proteomes" id="UP000051166"/>
    </source>
</evidence>
<evidence type="ECO:0000256" key="8">
    <source>
        <dbReference type="ARBA" id="ARBA00022968"/>
    </source>
</evidence>
<evidence type="ECO:0000313" key="15">
    <source>
        <dbReference type="EMBL" id="KRL98473.1"/>
    </source>
</evidence>
<evidence type="ECO:0000256" key="3">
    <source>
        <dbReference type="ARBA" id="ARBA00022676"/>
    </source>
</evidence>
<dbReference type="InterPro" id="IPR043538">
    <property type="entry name" value="XYLT"/>
</dbReference>
<keyword evidence="9" id="KW-1133">Transmembrane helix</keyword>
<dbReference type="GO" id="GO:0046872">
    <property type="term" value="F:metal ion binding"/>
    <property type="evidence" value="ECO:0007669"/>
    <property type="project" value="UniProtKB-KW"/>
</dbReference>
<comment type="subcellular location">
    <subcellularLocation>
        <location evidence="2">Endoplasmic reticulum membrane</location>
        <topology evidence="2">Single-pass type II membrane protein</topology>
    </subcellularLocation>
    <subcellularLocation>
        <location evidence="1">Golgi apparatus membrane</location>
        <topology evidence="1">Single-pass type II membrane protein</topology>
    </subcellularLocation>
</comment>
<keyword evidence="12" id="KW-1015">Disulfide bond</keyword>
<keyword evidence="11" id="KW-0472">Membrane</keyword>
<evidence type="ECO:0000256" key="14">
    <source>
        <dbReference type="ARBA" id="ARBA00042865"/>
    </source>
</evidence>
<protein>
    <recommendedName>
        <fullName evidence="14">Peptide O-xylosyltransferase</fullName>
    </recommendedName>
</protein>
<dbReference type="GO" id="GO:0015012">
    <property type="term" value="P:heparan sulfate proteoglycan biosynthetic process"/>
    <property type="evidence" value="ECO:0007669"/>
    <property type="project" value="TreeGrafter"/>
</dbReference>
<evidence type="ECO:0000256" key="1">
    <source>
        <dbReference type="ARBA" id="ARBA00004323"/>
    </source>
</evidence>
<keyword evidence="8" id="KW-0735">Signal-anchor</keyword>
<dbReference type="AlphaFoldDB" id="A0A0R1UYU1"/>
<accession>A0A0R1UYU1</accession>
<evidence type="ECO:0000256" key="2">
    <source>
        <dbReference type="ARBA" id="ARBA00004648"/>
    </source>
</evidence>
<dbReference type="EMBL" id="AZFQ01000039">
    <property type="protein sequence ID" value="KRL98473.1"/>
    <property type="molecule type" value="Genomic_DNA"/>
</dbReference>
<keyword evidence="10" id="KW-0333">Golgi apparatus</keyword>
<evidence type="ECO:0000256" key="9">
    <source>
        <dbReference type="ARBA" id="ARBA00022989"/>
    </source>
</evidence>
<dbReference type="Pfam" id="PF02485">
    <property type="entry name" value="Branch"/>
    <property type="match status" value="1"/>
</dbReference>
<keyword evidence="3" id="KW-0328">Glycosyltransferase</keyword>
<keyword evidence="16" id="KW-1185">Reference proteome</keyword>
<evidence type="ECO:0000256" key="6">
    <source>
        <dbReference type="ARBA" id="ARBA00022723"/>
    </source>
</evidence>
<evidence type="ECO:0000256" key="5">
    <source>
        <dbReference type="ARBA" id="ARBA00022692"/>
    </source>
</evidence>
<comment type="caution">
    <text evidence="15">The sequence shown here is derived from an EMBL/GenBank/DDBJ whole genome shotgun (WGS) entry which is preliminary data.</text>
</comment>
<evidence type="ECO:0000256" key="11">
    <source>
        <dbReference type="ARBA" id="ARBA00023136"/>
    </source>
</evidence>
<evidence type="ECO:0000256" key="10">
    <source>
        <dbReference type="ARBA" id="ARBA00023034"/>
    </source>
</evidence>
<dbReference type="PATRIC" id="fig|1423801.4.peg.800"/>
<dbReference type="InterPro" id="IPR003406">
    <property type="entry name" value="Glyco_trans_14"/>
</dbReference>
<evidence type="ECO:0000256" key="12">
    <source>
        <dbReference type="ARBA" id="ARBA00023157"/>
    </source>
</evidence>
<dbReference type="PANTHER" id="PTHR46025:SF3">
    <property type="entry name" value="XYLOSYLTRANSFERASE OXT"/>
    <property type="match status" value="1"/>
</dbReference>
<keyword evidence="6" id="KW-0479">Metal-binding</keyword>
<dbReference type="Proteomes" id="UP000051166">
    <property type="component" value="Unassembled WGS sequence"/>
</dbReference>
<keyword evidence="7" id="KW-0256">Endoplasmic reticulum</keyword>
<dbReference type="GO" id="GO:0016020">
    <property type="term" value="C:membrane"/>
    <property type="evidence" value="ECO:0007669"/>
    <property type="project" value="InterPro"/>
</dbReference>
<keyword evidence="13" id="KW-0325">Glycoprotein</keyword>